<feature type="transmembrane region" description="Helical" evidence="2">
    <location>
        <begin position="139"/>
        <end position="163"/>
    </location>
</feature>
<dbReference type="EMBL" id="FOZS01000002">
    <property type="protein sequence ID" value="SFS76783.1"/>
    <property type="molecule type" value="Genomic_DNA"/>
</dbReference>
<keyword evidence="2" id="KW-0812">Transmembrane</keyword>
<feature type="transmembrane region" description="Helical" evidence="2">
    <location>
        <begin position="260"/>
        <end position="278"/>
    </location>
</feature>
<evidence type="ECO:0000313" key="3">
    <source>
        <dbReference type="EMBL" id="SFS76783.1"/>
    </source>
</evidence>
<organism evidence="3 4">
    <name type="scientific">Halostagnicola kamekurae</name>
    <dbReference type="NCBI Taxonomy" id="619731"/>
    <lineage>
        <taxon>Archaea</taxon>
        <taxon>Methanobacteriati</taxon>
        <taxon>Methanobacteriota</taxon>
        <taxon>Stenosarchaea group</taxon>
        <taxon>Halobacteria</taxon>
        <taxon>Halobacteriales</taxon>
        <taxon>Natrialbaceae</taxon>
        <taxon>Halostagnicola</taxon>
    </lineage>
</organism>
<feature type="compositionally biased region" description="Basic and acidic residues" evidence="1">
    <location>
        <begin position="355"/>
        <end position="368"/>
    </location>
</feature>
<reference evidence="4" key="1">
    <citation type="submission" date="2016-10" db="EMBL/GenBank/DDBJ databases">
        <authorList>
            <person name="Varghese N."/>
            <person name="Submissions S."/>
        </authorList>
    </citation>
    <scope>NUCLEOTIDE SEQUENCE [LARGE SCALE GENOMIC DNA]</scope>
    <source>
        <strain evidence="4">DSM 22427</strain>
    </source>
</reference>
<feature type="compositionally biased region" description="Basic and acidic residues" evidence="1">
    <location>
        <begin position="417"/>
        <end position="429"/>
    </location>
</feature>
<feature type="compositionally biased region" description="Acidic residues" evidence="1">
    <location>
        <begin position="430"/>
        <end position="447"/>
    </location>
</feature>
<dbReference type="RefSeq" id="WP_092905127.1">
    <property type="nucleotide sequence ID" value="NZ_FOZS01000002.1"/>
</dbReference>
<keyword evidence="2" id="KW-0472">Membrane</keyword>
<dbReference type="Proteomes" id="UP000199199">
    <property type="component" value="Unassembled WGS sequence"/>
</dbReference>
<feature type="transmembrane region" description="Helical" evidence="2">
    <location>
        <begin position="285"/>
        <end position="307"/>
    </location>
</feature>
<dbReference type="InterPro" id="IPR055966">
    <property type="entry name" value="DUF7544"/>
</dbReference>
<feature type="compositionally biased region" description="Acidic residues" evidence="1">
    <location>
        <begin position="398"/>
        <end position="416"/>
    </location>
</feature>
<name>A0A1I6SIM9_9EURY</name>
<evidence type="ECO:0000256" key="2">
    <source>
        <dbReference type="SAM" id="Phobius"/>
    </source>
</evidence>
<feature type="transmembrane region" description="Helical" evidence="2">
    <location>
        <begin position="183"/>
        <end position="209"/>
    </location>
</feature>
<feature type="transmembrane region" description="Helical" evidence="2">
    <location>
        <begin position="89"/>
        <end position="118"/>
    </location>
</feature>
<keyword evidence="4" id="KW-1185">Reference proteome</keyword>
<gene>
    <name evidence="3" type="ORF">SAMN04488556_2703</name>
</gene>
<protein>
    <submittedName>
        <fullName evidence="3">Uncharacterized protein</fullName>
    </submittedName>
</protein>
<dbReference type="AlphaFoldDB" id="A0A1I6SIM9"/>
<keyword evidence="2" id="KW-1133">Transmembrane helix</keyword>
<evidence type="ECO:0000313" key="4">
    <source>
        <dbReference type="Proteomes" id="UP000199199"/>
    </source>
</evidence>
<feature type="region of interest" description="Disordered" evidence="1">
    <location>
        <begin position="345"/>
        <end position="447"/>
    </location>
</feature>
<feature type="compositionally biased region" description="Acidic residues" evidence="1">
    <location>
        <begin position="369"/>
        <end position="389"/>
    </location>
</feature>
<dbReference type="Pfam" id="PF24400">
    <property type="entry name" value="DUF7544"/>
    <property type="match status" value="1"/>
</dbReference>
<accession>A0A1I6SIM9</accession>
<feature type="transmembrane region" description="Helical" evidence="2">
    <location>
        <begin position="25"/>
        <end position="46"/>
    </location>
</feature>
<feature type="transmembrane region" description="Helical" evidence="2">
    <location>
        <begin position="230"/>
        <end position="254"/>
    </location>
</feature>
<proteinExistence type="predicted"/>
<evidence type="ECO:0000256" key="1">
    <source>
        <dbReference type="SAM" id="MobiDB-lite"/>
    </source>
</evidence>
<sequence>MYAVDDLSDAIDATREFLTPISLGLVLKLALIVFFVSSLGFSGPVLPMGDPGMMVDDPTQIGTQGESQESIQELYEEETGEEFPMDQMIAVALVFAAVFFVIGLIYMFIQAILEFVLIESLRSDEVHVRRYFLENVGRGFRLFLFRVVLNAIPVAIAGGLLYYQFTGGDVLDQLTGATMWGALAVAIVFALVYSIILSFTTEFVAPIMLLEDRGVLSAWSRFWATFKENWAEYVVYLVLAWIIMLVITITAWFVIAVAGFVLAIPFAILAFVLFVLLADLGVIGGIVFTVFMIGALLTFLLLLSVVWTPITVYFRYYALLLLGDTNADLDLIPDLRGALRGTAVGAAGGAGTAGRETESGWDDGTRDEYDSEPDDSWSTTEPDDDDGFEWYETRDSTDESVDADEPVDDGDTDTNGESDRDTSTDAREDRDEDTDDDDDDGLDDRGW</sequence>